<evidence type="ECO:0000256" key="7">
    <source>
        <dbReference type="ARBA" id="ARBA00022723"/>
    </source>
</evidence>
<dbReference type="Gene3D" id="1.10.630.10">
    <property type="entry name" value="Cytochrome P450"/>
    <property type="match status" value="1"/>
</dbReference>
<keyword evidence="5 13" id="KW-0349">Heme</keyword>
<evidence type="ECO:0000256" key="2">
    <source>
        <dbReference type="ARBA" id="ARBA00004370"/>
    </source>
</evidence>
<dbReference type="GO" id="GO:0016020">
    <property type="term" value="C:membrane"/>
    <property type="evidence" value="ECO:0007669"/>
    <property type="project" value="UniProtKB-SubCell"/>
</dbReference>
<dbReference type="OrthoDB" id="1470350at2759"/>
<keyword evidence="8 14" id="KW-1133">Transmembrane helix</keyword>
<dbReference type="InterPro" id="IPR050121">
    <property type="entry name" value="Cytochrome_P450_monoxygenase"/>
</dbReference>
<evidence type="ECO:0000256" key="14">
    <source>
        <dbReference type="SAM" id="Phobius"/>
    </source>
</evidence>
<evidence type="ECO:0000256" key="5">
    <source>
        <dbReference type="ARBA" id="ARBA00022617"/>
    </source>
</evidence>
<dbReference type="PRINTS" id="PR00385">
    <property type="entry name" value="P450"/>
</dbReference>
<organism evidence="15 16">
    <name type="scientific">Crucibulum laeve</name>
    <dbReference type="NCBI Taxonomy" id="68775"/>
    <lineage>
        <taxon>Eukaryota</taxon>
        <taxon>Fungi</taxon>
        <taxon>Dikarya</taxon>
        <taxon>Basidiomycota</taxon>
        <taxon>Agaricomycotina</taxon>
        <taxon>Agaricomycetes</taxon>
        <taxon>Agaricomycetidae</taxon>
        <taxon>Agaricales</taxon>
        <taxon>Agaricineae</taxon>
        <taxon>Nidulariaceae</taxon>
        <taxon>Crucibulum</taxon>
    </lineage>
</organism>
<keyword evidence="16" id="KW-1185">Reference proteome</keyword>
<keyword evidence="11" id="KW-0503">Monooxygenase</keyword>
<keyword evidence="7 13" id="KW-0479">Metal-binding</keyword>
<evidence type="ECO:0000256" key="9">
    <source>
        <dbReference type="ARBA" id="ARBA00023002"/>
    </source>
</evidence>
<evidence type="ECO:0000256" key="1">
    <source>
        <dbReference type="ARBA" id="ARBA00001971"/>
    </source>
</evidence>
<dbReference type="InterPro" id="IPR001128">
    <property type="entry name" value="Cyt_P450"/>
</dbReference>
<dbReference type="PRINTS" id="PR00463">
    <property type="entry name" value="EP450I"/>
</dbReference>
<dbReference type="STRING" id="68775.A0A5C3M153"/>
<proteinExistence type="inferred from homology"/>
<dbReference type="Proteomes" id="UP000308652">
    <property type="component" value="Unassembled WGS sequence"/>
</dbReference>
<dbReference type="AlphaFoldDB" id="A0A5C3M153"/>
<feature type="binding site" description="axial binding residue" evidence="13">
    <location>
        <position position="482"/>
    </location>
    <ligand>
        <name>heme</name>
        <dbReference type="ChEBI" id="CHEBI:30413"/>
    </ligand>
    <ligandPart>
        <name>Fe</name>
        <dbReference type="ChEBI" id="CHEBI:18248"/>
    </ligandPart>
</feature>
<dbReference type="PANTHER" id="PTHR24305:SF166">
    <property type="entry name" value="CYTOCHROME P450 12A4, MITOCHONDRIAL-RELATED"/>
    <property type="match status" value="1"/>
</dbReference>
<gene>
    <name evidence="15" type="ORF">BDQ12DRAFT_682719</name>
</gene>
<keyword evidence="6 14" id="KW-0812">Transmembrane</keyword>
<feature type="non-terminal residue" evidence="15">
    <location>
        <position position="1"/>
    </location>
</feature>
<dbReference type="GO" id="GO:0016705">
    <property type="term" value="F:oxidoreductase activity, acting on paired donors, with incorporation or reduction of molecular oxygen"/>
    <property type="evidence" value="ECO:0007669"/>
    <property type="project" value="InterPro"/>
</dbReference>
<dbReference type="InterPro" id="IPR002401">
    <property type="entry name" value="Cyt_P450_E_grp-I"/>
</dbReference>
<comment type="pathway">
    <text evidence="3">Secondary metabolite biosynthesis; terpenoid biosynthesis.</text>
</comment>
<name>A0A5C3M153_9AGAR</name>
<evidence type="ECO:0000256" key="12">
    <source>
        <dbReference type="ARBA" id="ARBA00023136"/>
    </source>
</evidence>
<comment type="similarity">
    <text evidence="4">Belongs to the cytochrome P450 family.</text>
</comment>
<dbReference type="GO" id="GO:0004497">
    <property type="term" value="F:monooxygenase activity"/>
    <property type="evidence" value="ECO:0007669"/>
    <property type="project" value="UniProtKB-KW"/>
</dbReference>
<keyword evidence="12 14" id="KW-0472">Membrane</keyword>
<accession>A0A5C3M153</accession>
<dbReference type="PANTHER" id="PTHR24305">
    <property type="entry name" value="CYTOCHROME P450"/>
    <property type="match status" value="1"/>
</dbReference>
<dbReference type="EMBL" id="ML213601">
    <property type="protein sequence ID" value="TFK38920.1"/>
    <property type="molecule type" value="Genomic_DNA"/>
</dbReference>
<evidence type="ECO:0000256" key="11">
    <source>
        <dbReference type="ARBA" id="ARBA00023033"/>
    </source>
</evidence>
<dbReference type="GO" id="GO:0005506">
    <property type="term" value="F:iron ion binding"/>
    <property type="evidence" value="ECO:0007669"/>
    <property type="project" value="InterPro"/>
</dbReference>
<keyword evidence="9" id="KW-0560">Oxidoreductase</keyword>
<dbReference type="InterPro" id="IPR036396">
    <property type="entry name" value="Cyt_P450_sf"/>
</dbReference>
<evidence type="ECO:0000313" key="16">
    <source>
        <dbReference type="Proteomes" id="UP000308652"/>
    </source>
</evidence>
<evidence type="ECO:0000313" key="15">
    <source>
        <dbReference type="EMBL" id="TFK38920.1"/>
    </source>
</evidence>
<comment type="cofactor">
    <cofactor evidence="1 13">
        <name>heme</name>
        <dbReference type="ChEBI" id="CHEBI:30413"/>
    </cofactor>
</comment>
<dbReference type="GO" id="GO:0020037">
    <property type="term" value="F:heme binding"/>
    <property type="evidence" value="ECO:0007669"/>
    <property type="project" value="InterPro"/>
</dbReference>
<sequence length="542" mass="60648">MNSTTQNLIEVSSASLYTPIVLVALCAAIGSSFYLSSKTGSQVKDVPSPPGASFFWGHQKIVFDASVGLVYARWFESLESSIVRIRAALWKPDILVISDPAAISYLLNKNIYNYPHSDVSRPRIERLLGRSLGWVEGDTEHKRMRQLFIPSFSNEAVRDRAQSIYGAAETLRENVAKALQNDTGEVAIDITEWMQSATLDALGRFAFDHDFVGGKSEEALEILYSWRNMASVAISPMGFYGLMLLRRFPFLNRLPIPVIQSQGNVRRTIHAGLAKNLLKRNEALLDSIDSSNEQGDLLLELTKAYRAGFIGRDELMDHVVMFTISGSETTAQGLSYALWEMAKNPDLQNRLREELNTVGTEPSYDDIQSGLPYLDAVTREVLRLHPPTPYMERNATKDDIIPLLKPFPGKDGKLNSEIFVKTGQTIIIPMHTVNRLNSVWGDGTTFRPDRWLSKLRSNFPPNELLTGGWSNIMTFSDGPRICTGYRFAVFEFKLFLATLIRSFEFIDTGVKIVDKSASTMNPLVVGREAEGPMLPIRIRAVP</sequence>
<protein>
    <submittedName>
        <fullName evidence="15">Cytochrome P450</fullName>
    </submittedName>
</protein>
<reference evidence="15 16" key="1">
    <citation type="journal article" date="2019" name="Nat. Ecol. Evol.">
        <title>Megaphylogeny resolves global patterns of mushroom evolution.</title>
        <authorList>
            <person name="Varga T."/>
            <person name="Krizsan K."/>
            <person name="Foldi C."/>
            <person name="Dima B."/>
            <person name="Sanchez-Garcia M."/>
            <person name="Sanchez-Ramirez S."/>
            <person name="Szollosi G.J."/>
            <person name="Szarkandi J.G."/>
            <person name="Papp V."/>
            <person name="Albert L."/>
            <person name="Andreopoulos W."/>
            <person name="Angelini C."/>
            <person name="Antonin V."/>
            <person name="Barry K.W."/>
            <person name="Bougher N.L."/>
            <person name="Buchanan P."/>
            <person name="Buyck B."/>
            <person name="Bense V."/>
            <person name="Catcheside P."/>
            <person name="Chovatia M."/>
            <person name="Cooper J."/>
            <person name="Damon W."/>
            <person name="Desjardin D."/>
            <person name="Finy P."/>
            <person name="Geml J."/>
            <person name="Haridas S."/>
            <person name="Hughes K."/>
            <person name="Justo A."/>
            <person name="Karasinski D."/>
            <person name="Kautmanova I."/>
            <person name="Kiss B."/>
            <person name="Kocsube S."/>
            <person name="Kotiranta H."/>
            <person name="LaButti K.M."/>
            <person name="Lechner B.E."/>
            <person name="Liimatainen K."/>
            <person name="Lipzen A."/>
            <person name="Lukacs Z."/>
            <person name="Mihaltcheva S."/>
            <person name="Morgado L.N."/>
            <person name="Niskanen T."/>
            <person name="Noordeloos M.E."/>
            <person name="Ohm R.A."/>
            <person name="Ortiz-Santana B."/>
            <person name="Ovrebo C."/>
            <person name="Racz N."/>
            <person name="Riley R."/>
            <person name="Savchenko A."/>
            <person name="Shiryaev A."/>
            <person name="Soop K."/>
            <person name="Spirin V."/>
            <person name="Szebenyi C."/>
            <person name="Tomsovsky M."/>
            <person name="Tulloss R.E."/>
            <person name="Uehling J."/>
            <person name="Grigoriev I.V."/>
            <person name="Vagvolgyi C."/>
            <person name="Papp T."/>
            <person name="Martin F.M."/>
            <person name="Miettinen O."/>
            <person name="Hibbett D.S."/>
            <person name="Nagy L.G."/>
        </authorList>
    </citation>
    <scope>NUCLEOTIDE SEQUENCE [LARGE SCALE GENOMIC DNA]</scope>
    <source>
        <strain evidence="15 16">CBS 166.37</strain>
    </source>
</reference>
<comment type="subcellular location">
    <subcellularLocation>
        <location evidence="2">Membrane</location>
    </subcellularLocation>
</comment>
<dbReference type="Pfam" id="PF00067">
    <property type="entry name" value="p450"/>
    <property type="match status" value="1"/>
</dbReference>
<dbReference type="SUPFAM" id="SSF48264">
    <property type="entry name" value="Cytochrome P450"/>
    <property type="match status" value="1"/>
</dbReference>
<evidence type="ECO:0000256" key="6">
    <source>
        <dbReference type="ARBA" id="ARBA00022692"/>
    </source>
</evidence>
<keyword evidence="10 13" id="KW-0408">Iron</keyword>
<feature type="transmembrane region" description="Helical" evidence="14">
    <location>
        <begin position="16"/>
        <end position="35"/>
    </location>
</feature>
<evidence type="ECO:0000256" key="3">
    <source>
        <dbReference type="ARBA" id="ARBA00004721"/>
    </source>
</evidence>
<evidence type="ECO:0000256" key="13">
    <source>
        <dbReference type="PIRSR" id="PIRSR602401-1"/>
    </source>
</evidence>
<evidence type="ECO:0000256" key="4">
    <source>
        <dbReference type="ARBA" id="ARBA00010617"/>
    </source>
</evidence>
<evidence type="ECO:0000256" key="10">
    <source>
        <dbReference type="ARBA" id="ARBA00023004"/>
    </source>
</evidence>
<evidence type="ECO:0000256" key="8">
    <source>
        <dbReference type="ARBA" id="ARBA00022989"/>
    </source>
</evidence>